<feature type="region of interest" description="Disordered" evidence="1">
    <location>
        <begin position="1601"/>
        <end position="1628"/>
    </location>
</feature>
<dbReference type="OMA" id="CAEKKFP"/>
<name>A0A6Q2Z5S3_ESOLU</name>
<feature type="domain" description="TASOR pseudo-PARP" evidence="2">
    <location>
        <begin position="89"/>
        <end position="234"/>
    </location>
</feature>
<dbReference type="SUPFAM" id="SSF56399">
    <property type="entry name" value="ADP-ribosylation"/>
    <property type="match status" value="1"/>
</dbReference>
<evidence type="ECO:0000313" key="5">
    <source>
        <dbReference type="Proteomes" id="UP000265140"/>
    </source>
</evidence>
<feature type="compositionally biased region" description="Basic and acidic residues" evidence="1">
    <location>
        <begin position="509"/>
        <end position="524"/>
    </location>
</feature>
<feature type="compositionally biased region" description="Polar residues" evidence="1">
    <location>
        <begin position="1601"/>
        <end position="1616"/>
    </location>
</feature>
<dbReference type="InterPro" id="IPR026616">
    <property type="entry name" value="TEX15"/>
</dbReference>
<feature type="compositionally biased region" description="Polar residues" evidence="1">
    <location>
        <begin position="316"/>
        <end position="326"/>
    </location>
</feature>
<dbReference type="Bgee" id="ENSELUG00000017873">
    <property type="expression patterns" value="Expressed in spleen and 13 other cell types or tissues"/>
</dbReference>
<feature type="compositionally biased region" description="Polar residues" evidence="1">
    <location>
        <begin position="1556"/>
        <end position="1575"/>
    </location>
</feature>
<reference evidence="4" key="3">
    <citation type="submission" date="2025-08" db="UniProtKB">
        <authorList>
            <consortium name="Ensembl"/>
        </authorList>
    </citation>
    <scope>IDENTIFICATION</scope>
</reference>
<dbReference type="PANTHER" id="PTHR22380:SF1">
    <property type="entry name" value="TESTIS-EXPRESSED PROTEIN 15"/>
    <property type="match status" value="1"/>
</dbReference>
<dbReference type="Pfam" id="PF12509">
    <property type="entry name" value="DUF3715"/>
    <property type="match status" value="1"/>
</dbReference>
<organism evidence="4 5">
    <name type="scientific">Esox lucius</name>
    <name type="common">Northern pike</name>
    <dbReference type="NCBI Taxonomy" id="8010"/>
    <lineage>
        <taxon>Eukaryota</taxon>
        <taxon>Metazoa</taxon>
        <taxon>Chordata</taxon>
        <taxon>Craniata</taxon>
        <taxon>Vertebrata</taxon>
        <taxon>Euteleostomi</taxon>
        <taxon>Actinopterygii</taxon>
        <taxon>Neopterygii</taxon>
        <taxon>Teleostei</taxon>
        <taxon>Protacanthopterygii</taxon>
        <taxon>Esociformes</taxon>
        <taxon>Esocidae</taxon>
        <taxon>Esox</taxon>
    </lineage>
</organism>
<feature type="compositionally biased region" description="Polar residues" evidence="1">
    <location>
        <begin position="1"/>
        <end position="11"/>
    </location>
</feature>
<dbReference type="GO" id="GO:0010569">
    <property type="term" value="P:regulation of double-strand break repair via homologous recombination"/>
    <property type="evidence" value="ECO:0007669"/>
    <property type="project" value="InterPro"/>
</dbReference>
<protein>
    <recommendedName>
        <fullName evidence="6">Testis expressed 15, meiosis and synapsis associated</fullName>
    </recommendedName>
</protein>
<keyword evidence="5" id="KW-1185">Reference proteome</keyword>
<feature type="region of interest" description="Disordered" evidence="1">
    <location>
        <begin position="1286"/>
        <end position="1319"/>
    </location>
</feature>
<proteinExistence type="predicted"/>
<reference evidence="4" key="4">
    <citation type="submission" date="2025-09" db="UniProtKB">
        <authorList>
            <consortium name="Ensembl"/>
        </authorList>
    </citation>
    <scope>IDENTIFICATION</scope>
</reference>
<evidence type="ECO:0000259" key="2">
    <source>
        <dbReference type="Pfam" id="PF12509"/>
    </source>
</evidence>
<dbReference type="Pfam" id="PF15326">
    <property type="entry name" value="TEX15"/>
    <property type="match status" value="1"/>
</dbReference>
<dbReference type="GO" id="GO:0005634">
    <property type="term" value="C:nucleus"/>
    <property type="evidence" value="ECO:0007669"/>
    <property type="project" value="TreeGrafter"/>
</dbReference>
<dbReference type="GO" id="GO:0007140">
    <property type="term" value="P:male meiotic nuclear division"/>
    <property type="evidence" value="ECO:0007669"/>
    <property type="project" value="InterPro"/>
</dbReference>
<evidence type="ECO:0000259" key="3">
    <source>
        <dbReference type="Pfam" id="PF15326"/>
    </source>
</evidence>
<accession>A0A6Q2Z5S3</accession>
<sequence length="2281" mass="256812">MSFPSQSSSQAVGAPALRNFTIPRKKRGDGKALLDPCPSDSRDFSLIQLMLNESRLDMGNETLLTWQWDNVKLIHNEELLREFSEKRSEMRLHDRHIREMEERFCFLVTSDQEAAQIYQHGLMVENTDQQSLGNPSYGIYLHKHVDVALKNVSGTPAGKVLIIFKVLFGKVKKVPVCFGRNGTHDPTVNYDCHMSKDPIAPRDSMSQQILGSSVFLFDYNENQELKLRPRQCLPYAMVSLVPLVNPSLNSTPVPSMKLGPKTKVAYLETHMLAHRARKGQNATVIFNHFGTTDRPRPEYKPQVLGKTPAFLRGDQQDTQNISSSPDKSFDNSGHPVPPHFNSCDQNLLTPPPISRCEQLHLPLPPLSSWKPQQPSTPLNSSPPFTGSLQFLENHQLLTDSGHLQTPSHAGVAKMDHNELYYGNQVQSCQQGLSTRQDGSRQQSTFATGALEQVSSVVYASRVIKDPRLSARETINVQGLISKGIERDSQTDPLVCKLTESPENNNLNLKKQEKTHRETAFKDDPMPSQPKMPQGGPTASLVNSSVPLSVMMSTENQPSSSMLKMKFQEYSPYLHLTKEERKEKIWSLQHLSLHEKMILLDRINVYAHFFHKSKSLLSQNGKITSADQRQQCNPGSTNICLPSTGTREMCNSGQETNTGMLPQNTMNSEHSPSISNHHPSFVSGAVKESAARPLERNTDQIELEKINICRPEPATMYITETEYDGHKVPVNLQDGTAVSNDPLAPFHPEMTTTESSQDTEVRFNLNSAVEQNLQDCLNANFEASRQNSETVSQTNSVTEEKIQGTAPEIFEENRQSREQKCEPILATEGKRLHFLSSVQGTHESEPRCSVIFQNHTDIMEACEEVHDTEAPEVVICADHYPGVLSSEGCERLLQKDGERNEIDSNREEISKTSDNVQADDSVYSFLLKRLQLNEVFFPPYQNRTCSISSKHYLKPKCNDSYMDVNALTILSHKTKQLDGKQQSNIRVTIIADRDYAAVAELPSLSKRFSVSESLEGTQGSLTALDNEKLTHHRVISENSDSILKATTCDTFNKAHAHNVRLIKIMAEKYKGKENAYIRKMRDRKHVTVRKRADVKQSVTDISYSQHASHLVQSENVHVPHKKRNFKHKTFSPETVKRNIRARTLGKKYKSCSKSKSTKVISHNISLSNHSKTSKQVPIKSRKGTIMKMMKVFRRSNHWGTVSYKRMCSQVNMPRALAESIPFSPTSADNQLLRCNAFERKPLKAPSGETPSKENDQYMRDSNESINQKNHVADDDTNSPLLTTEIIHEENAKSNSGSTTSNSTEELQHSKEAQDLSNTETSQEAQSICTILQNKLLSPNCTNMPGINKVNEGETKHRKQEKYLQQENALEADTHSMKEFEESSRAMDPAKEIIPTTENMEVPLDAAIEILCGTESRSNVPKPQEEMTLVLPLMSGQSRTEKADTSDKAHYCTPQEQENKINTSSREVKLISRLRDYLTGFESTVKNSEKTTFCGTAAHLPPISETLQNNANDQKEQPVQLVVLDRVELNHLRPSGLPIPTKVCPPNHLIYNKEQPQKGKTTGNNKNDDSVTCISPDSTSMLEIPENVTLSYLDKKTTEAEVSTSVPDISHGTKNAETSAWRERKNPPKGTIYANQMTTLKALEESEPEKSEFCKTKKGKQKLTSHVVKLNTKSIHRDFTVGDISDTLKLGDKAASLVELCPIRAKCKVMLQYFISNFERKQNVEANRTIVSRDQILDQYMECPPIPIELKYEALNSFLELQIMMEAWQFVDNKMRYLSGLSTFRSMLWYDPTLYGELYKGKVGFQQQSSLYSSFQQNLINEGPIALQRYHLAVSTLNQQLQSTPQMSYYMYLKSKRERLEIEAALRNPADIESFFLSVPLSCMVNFGNTVESLEKVQKLVTTFTETPADKLEDGFDVGKAEHLAMVFRFLQEKIYYLKTCNNTMVSKMSWFGMEHILYDASKILVWRDVKQVAPHEPLAKYKKTNPQIVYGVTESGVSLFHTNVSKRTQLMVTTRTPSPKFRLANRAYRTRALGRGRLPIDKTRCSQNKNPKNVSMPVIDLTKSPYRDEPNVYHLTEPPSKNATHIQAWTHQQKPVKNHVINWGERLSQPMPPYPEIRACLRSSKGGIDPNSQINLPASLGAEASNSDGRQWILNWDLQNFQDPVGADPGPGHPLWINVRDSGHAPIIEPILSEQTQMSSWTSLSSPSLQPTSSVTGGNTALQSLCSVPPLISIKNQVPPLCEPTPINYPFFLLNGQTYSTANPELSTATLNNKEAFPLYPV</sequence>
<dbReference type="GeneTree" id="ENSGT00390000006260"/>
<dbReference type="GO" id="GO:0007130">
    <property type="term" value="P:synaptonemal complex assembly"/>
    <property type="evidence" value="ECO:0007669"/>
    <property type="project" value="TreeGrafter"/>
</dbReference>
<dbReference type="Proteomes" id="UP000265140">
    <property type="component" value="Chromosome 14"/>
</dbReference>
<dbReference type="GeneID" id="105021734"/>
<dbReference type="PANTHER" id="PTHR22380">
    <property type="entry name" value="TESTIS-EXPRESSED PROTEIN 15"/>
    <property type="match status" value="1"/>
</dbReference>
<dbReference type="RefSeq" id="XP_019909162.3">
    <property type="nucleotide sequence ID" value="XM_020053603.3"/>
</dbReference>
<dbReference type="Ensembl" id="ENSELUT00000067770.2">
    <property type="protein sequence ID" value="ENSELUP00000073062.2"/>
    <property type="gene ID" value="ENSELUG00000017873.3"/>
</dbReference>
<feature type="region of interest" description="Disordered" evidence="1">
    <location>
        <begin position="1237"/>
        <end position="1256"/>
    </location>
</feature>
<reference evidence="4" key="2">
    <citation type="submission" date="2020-02" db="EMBL/GenBank/DDBJ databases">
        <title>Esox lucius (northern pike) genome, fEsoLuc1, primary haplotype.</title>
        <authorList>
            <person name="Myers G."/>
            <person name="Karagic N."/>
            <person name="Meyer A."/>
            <person name="Pippel M."/>
            <person name="Reichard M."/>
            <person name="Winkler S."/>
            <person name="Tracey A."/>
            <person name="Sims Y."/>
            <person name="Howe K."/>
            <person name="Rhie A."/>
            <person name="Formenti G."/>
            <person name="Durbin R."/>
            <person name="Fedrigo O."/>
            <person name="Jarvis E.D."/>
        </authorList>
    </citation>
    <scope>NUCLEOTIDE SEQUENCE [LARGE SCALE GENOMIC DNA]</scope>
</reference>
<feature type="compositionally biased region" description="Low complexity" evidence="1">
    <location>
        <begin position="1292"/>
        <end position="1302"/>
    </location>
</feature>
<evidence type="ECO:0008006" key="6">
    <source>
        <dbReference type="Google" id="ProtNLM"/>
    </source>
</evidence>
<feature type="region of interest" description="Disordered" evidence="1">
    <location>
        <begin position="1"/>
        <end position="20"/>
    </location>
</feature>
<feature type="region of interest" description="Disordered" evidence="1">
    <location>
        <begin position="310"/>
        <end position="344"/>
    </location>
</feature>
<dbReference type="Gene3D" id="3.90.228.10">
    <property type="match status" value="1"/>
</dbReference>
<reference evidence="5" key="1">
    <citation type="journal article" date="2014" name="PLoS ONE">
        <title>The genome and linkage map of the northern pike (Esox lucius): conserved synteny revealed between the salmonid sister group and the Neoteleostei.</title>
        <authorList>
            <person name="Rondeau E.B."/>
            <person name="Minkley D.R."/>
            <person name="Leong J.S."/>
            <person name="Messmer A.M."/>
            <person name="Jantzen J.R."/>
            <person name="von Schalburg K.R."/>
            <person name="Lemon C."/>
            <person name="Bird N.H."/>
            <person name="Koop B.F."/>
        </authorList>
    </citation>
    <scope>NUCLEOTIDE SEQUENCE</scope>
</reference>
<feature type="region of interest" description="Disordered" evidence="1">
    <location>
        <begin position="1550"/>
        <end position="1575"/>
    </location>
</feature>
<dbReference type="InterPro" id="IPR032765">
    <property type="entry name" value="TEX15_dom"/>
</dbReference>
<evidence type="ECO:0000256" key="1">
    <source>
        <dbReference type="SAM" id="MobiDB-lite"/>
    </source>
</evidence>
<feature type="domain" description="Testis expressed sequence 15" evidence="3">
    <location>
        <begin position="1647"/>
        <end position="1829"/>
    </location>
</feature>
<feature type="region of interest" description="Disordered" evidence="1">
    <location>
        <begin position="509"/>
        <end position="541"/>
    </location>
</feature>
<dbReference type="InterPro" id="IPR022188">
    <property type="entry name" value="TASOR_DUF3715"/>
</dbReference>
<evidence type="ECO:0000313" key="4">
    <source>
        <dbReference type="Ensembl" id="ENSELUP00000073062.2"/>
    </source>
</evidence>